<evidence type="ECO:0000313" key="9">
    <source>
        <dbReference type="Proteomes" id="UP000034799"/>
    </source>
</evidence>
<keyword evidence="3 7" id="KW-0812">Transmembrane</keyword>
<dbReference type="PANTHER" id="PTHR22926">
    <property type="entry name" value="PHOSPHO-N-ACETYLMURAMOYL-PENTAPEPTIDE-TRANSFERASE"/>
    <property type="match status" value="1"/>
</dbReference>
<evidence type="ECO:0000256" key="1">
    <source>
        <dbReference type="ARBA" id="ARBA00004141"/>
    </source>
</evidence>
<dbReference type="AlphaFoldDB" id="A0A0G0Q6X4"/>
<keyword evidence="2 8" id="KW-0808">Transferase</keyword>
<keyword evidence="5 7" id="KW-0472">Membrane</keyword>
<feature type="transmembrane region" description="Helical" evidence="7">
    <location>
        <begin position="76"/>
        <end position="101"/>
    </location>
</feature>
<feature type="transmembrane region" description="Helical" evidence="7">
    <location>
        <begin position="195"/>
        <end position="212"/>
    </location>
</feature>
<feature type="transmembrane region" description="Helical" evidence="7">
    <location>
        <begin position="219"/>
        <end position="240"/>
    </location>
</feature>
<sequence length="315" mass="35066">MKNEFIVLIGSSVIAALILPFLINILYRLNIRDRGNIRKKDGKLDNKVFVEILGGKAGTPKGGGIIWLILFPVISFFLFGTVPLNLILIAITLVYGLIGLLDDSKKISGFKLDHLVRKVKFVVEVGIGVLFSHLLITNLNLSNSLFNYAFITFLFTSYTNAFNINDGLDGLLTGQTIWMFTGMLILTMLQHQNTVAMYYAIMIGILIVFLYFNINPARIFMGDVGSMSLGVIALALAVASNNLLPFIIMTVPSILTIISSLIQMLSIKFLGKKVFKIAPLHHHFQALGWNETKVTERYWLAQIFFVFLALAVSTL</sequence>
<evidence type="ECO:0000256" key="7">
    <source>
        <dbReference type="SAM" id="Phobius"/>
    </source>
</evidence>
<feature type="transmembrane region" description="Helical" evidence="7">
    <location>
        <begin position="121"/>
        <end position="139"/>
    </location>
</feature>
<comment type="subcellular location">
    <subcellularLocation>
        <location evidence="1">Membrane</location>
        <topology evidence="1">Multi-pass membrane protein</topology>
    </subcellularLocation>
</comment>
<comment type="cofactor">
    <cofactor evidence="6">
        <name>Mg(2+)</name>
        <dbReference type="ChEBI" id="CHEBI:18420"/>
    </cofactor>
</comment>
<evidence type="ECO:0000256" key="6">
    <source>
        <dbReference type="PIRSR" id="PIRSR600715-1"/>
    </source>
</evidence>
<gene>
    <name evidence="8" type="ORF">UT34_C0001G0200</name>
</gene>
<dbReference type="EMBL" id="LBWK01000001">
    <property type="protein sequence ID" value="KKR06160.1"/>
    <property type="molecule type" value="Genomic_DNA"/>
</dbReference>
<organism evidence="8 9">
    <name type="scientific">candidate division WS6 bacterium GW2011_GWF2_39_15</name>
    <dbReference type="NCBI Taxonomy" id="1619100"/>
    <lineage>
        <taxon>Bacteria</taxon>
        <taxon>Candidatus Dojkabacteria</taxon>
    </lineage>
</organism>
<proteinExistence type="predicted"/>
<dbReference type="GO" id="GO:0046872">
    <property type="term" value="F:metal ion binding"/>
    <property type="evidence" value="ECO:0007669"/>
    <property type="project" value="UniProtKB-KW"/>
</dbReference>
<evidence type="ECO:0000256" key="5">
    <source>
        <dbReference type="ARBA" id="ARBA00023136"/>
    </source>
</evidence>
<keyword evidence="6" id="KW-0479">Metal-binding</keyword>
<feature type="transmembrane region" description="Helical" evidence="7">
    <location>
        <begin position="246"/>
        <end position="267"/>
    </location>
</feature>
<feature type="binding site" evidence="6">
    <location>
        <position position="163"/>
    </location>
    <ligand>
        <name>Mg(2+)</name>
        <dbReference type="ChEBI" id="CHEBI:18420"/>
    </ligand>
</feature>
<dbReference type="Proteomes" id="UP000034799">
    <property type="component" value="Unassembled WGS sequence"/>
</dbReference>
<keyword evidence="6" id="KW-0460">Magnesium</keyword>
<accession>A0A0G0Q6X4</accession>
<reference evidence="8 9" key="1">
    <citation type="journal article" date="2015" name="Nature">
        <title>rRNA introns, odd ribosomes, and small enigmatic genomes across a large radiation of phyla.</title>
        <authorList>
            <person name="Brown C.T."/>
            <person name="Hug L.A."/>
            <person name="Thomas B.C."/>
            <person name="Sharon I."/>
            <person name="Castelle C.J."/>
            <person name="Singh A."/>
            <person name="Wilkins M.J."/>
            <person name="Williams K.H."/>
            <person name="Banfield J.F."/>
        </authorList>
    </citation>
    <scope>NUCLEOTIDE SEQUENCE [LARGE SCALE GENOMIC DNA]</scope>
</reference>
<comment type="caution">
    <text evidence="8">The sequence shown here is derived from an EMBL/GenBank/DDBJ whole genome shotgun (WGS) entry which is preliminary data.</text>
</comment>
<feature type="transmembrane region" description="Helical" evidence="7">
    <location>
        <begin position="171"/>
        <end position="189"/>
    </location>
</feature>
<feature type="binding site" evidence="6">
    <location>
        <position position="223"/>
    </location>
    <ligand>
        <name>Mg(2+)</name>
        <dbReference type="ChEBI" id="CHEBI:18420"/>
    </ligand>
</feature>
<name>A0A0G0Q6X4_9BACT</name>
<evidence type="ECO:0000313" key="8">
    <source>
        <dbReference type="EMBL" id="KKR06160.1"/>
    </source>
</evidence>
<dbReference type="STRING" id="1619100.UT34_C0001G0200"/>
<dbReference type="Pfam" id="PF00953">
    <property type="entry name" value="Glycos_transf_4"/>
    <property type="match status" value="1"/>
</dbReference>
<dbReference type="GO" id="GO:0071555">
    <property type="term" value="P:cell wall organization"/>
    <property type="evidence" value="ECO:0007669"/>
    <property type="project" value="TreeGrafter"/>
</dbReference>
<feature type="transmembrane region" description="Helical" evidence="7">
    <location>
        <begin position="145"/>
        <end position="164"/>
    </location>
</feature>
<feature type="transmembrane region" description="Helical" evidence="7">
    <location>
        <begin position="48"/>
        <end position="70"/>
    </location>
</feature>
<keyword evidence="4 7" id="KW-1133">Transmembrane helix</keyword>
<dbReference type="InterPro" id="IPR018480">
    <property type="entry name" value="PNAcMuramoyl-5peptid_Trfase_CS"/>
</dbReference>
<dbReference type="PROSITE" id="PS01348">
    <property type="entry name" value="MRAY_2"/>
    <property type="match status" value="1"/>
</dbReference>
<evidence type="ECO:0000256" key="3">
    <source>
        <dbReference type="ARBA" id="ARBA00022692"/>
    </source>
</evidence>
<protein>
    <submittedName>
        <fullName evidence="8">Phospho-N-acetylmuramoyl-pentapeptide-transferase</fullName>
    </submittedName>
</protein>
<feature type="transmembrane region" description="Helical" evidence="7">
    <location>
        <begin position="6"/>
        <end position="27"/>
    </location>
</feature>
<evidence type="ECO:0000256" key="4">
    <source>
        <dbReference type="ARBA" id="ARBA00022989"/>
    </source>
</evidence>
<evidence type="ECO:0000256" key="2">
    <source>
        <dbReference type="ARBA" id="ARBA00022679"/>
    </source>
</evidence>
<dbReference type="GO" id="GO:0005886">
    <property type="term" value="C:plasma membrane"/>
    <property type="evidence" value="ECO:0007669"/>
    <property type="project" value="TreeGrafter"/>
</dbReference>
<dbReference type="GO" id="GO:0044038">
    <property type="term" value="P:cell wall macromolecule biosynthetic process"/>
    <property type="evidence" value="ECO:0007669"/>
    <property type="project" value="TreeGrafter"/>
</dbReference>
<dbReference type="PANTHER" id="PTHR22926:SF5">
    <property type="entry name" value="PHOSPHO-N-ACETYLMURAMOYL-PENTAPEPTIDE-TRANSFERASE HOMOLOG"/>
    <property type="match status" value="1"/>
</dbReference>
<dbReference type="InterPro" id="IPR000715">
    <property type="entry name" value="Glycosyl_transferase_4"/>
</dbReference>
<dbReference type="GO" id="GO:0016780">
    <property type="term" value="F:phosphotransferase activity, for other substituted phosphate groups"/>
    <property type="evidence" value="ECO:0007669"/>
    <property type="project" value="InterPro"/>
</dbReference>